<comment type="caution">
    <text evidence="1">The sequence shown here is derived from an EMBL/GenBank/DDBJ whole genome shotgun (WGS) entry which is preliminary data.</text>
</comment>
<protein>
    <submittedName>
        <fullName evidence="1">Uncharacterized protein</fullName>
    </submittedName>
</protein>
<dbReference type="AlphaFoldDB" id="A0AAW9QV31"/>
<name>A0AAW9QV31_9CHRO</name>
<accession>A0AAW9QV31</accession>
<evidence type="ECO:0000313" key="2">
    <source>
        <dbReference type="Proteomes" id="UP001328733"/>
    </source>
</evidence>
<reference evidence="1 2" key="1">
    <citation type="submission" date="2024-01" db="EMBL/GenBank/DDBJ databases">
        <title>Genomic insights into the taxonomy and metabolism of the cyanobacterium Pannus brasiliensis CCIBt3594.</title>
        <authorList>
            <person name="Machado M."/>
            <person name="Botero N.B."/>
            <person name="Andreote A.P.D."/>
            <person name="Feitosa A.M.T."/>
            <person name="Popin R."/>
            <person name="Sivonen K."/>
            <person name="Fiore M.F."/>
        </authorList>
    </citation>
    <scope>NUCLEOTIDE SEQUENCE [LARGE SCALE GENOMIC DNA]</scope>
    <source>
        <strain evidence="1 2">CCIBt3594</strain>
    </source>
</reference>
<keyword evidence="2" id="KW-1185">Reference proteome</keyword>
<organism evidence="1 2">
    <name type="scientific">Pannus brasiliensis CCIBt3594</name>
    <dbReference type="NCBI Taxonomy" id="1427578"/>
    <lineage>
        <taxon>Bacteria</taxon>
        <taxon>Bacillati</taxon>
        <taxon>Cyanobacteriota</taxon>
        <taxon>Cyanophyceae</taxon>
        <taxon>Oscillatoriophycideae</taxon>
        <taxon>Chroococcales</taxon>
        <taxon>Microcystaceae</taxon>
        <taxon>Pannus</taxon>
    </lineage>
</organism>
<dbReference type="Proteomes" id="UP001328733">
    <property type="component" value="Unassembled WGS sequence"/>
</dbReference>
<proteinExistence type="predicted"/>
<gene>
    <name evidence="1" type="ORF">V0288_09170</name>
</gene>
<dbReference type="EMBL" id="JBAFSM010000014">
    <property type="protein sequence ID" value="MEG3437288.1"/>
    <property type="molecule type" value="Genomic_DNA"/>
</dbReference>
<sequence length="52" mass="6026">MHFNVRIGLVFRESIAPNGRFSFQKDVSRLFRKLHISARVGRSIFPVTNSVH</sequence>
<evidence type="ECO:0000313" key="1">
    <source>
        <dbReference type="EMBL" id="MEG3437288.1"/>
    </source>
</evidence>